<reference evidence="2 3" key="1">
    <citation type="submission" date="2019-05" db="EMBL/GenBank/DDBJ databases">
        <title>Another draft genome of Portunus trituberculatus and its Hox gene families provides insights of decapod evolution.</title>
        <authorList>
            <person name="Jeong J.-H."/>
            <person name="Song I."/>
            <person name="Kim S."/>
            <person name="Choi T."/>
            <person name="Kim D."/>
            <person name="Ryu S."/>
            <person name="Kim W."/>
        </authorList>
    </citation>
    <scope>NUCLEOTIDE SEQUENCE [LARGE SCALE GENOMIC DNA]</scope>
    <source>
        <tissue evidence="2">Muscle</tissue>
    </source>
</reference>
<gene>
    <name evidence="2" type="ORF">E2C01_082181</name>
</gene>
<keyword evidence="3" id="KW-1185">Reference proteome</keyword>
<comment type="caution">
    <text evidence="2">The sequence shown here is derived from an EMBL/GenBank/DDBJ whole genome shotgun (WGS) entry which is preliminary data.</text>
</comment>
<dbReference type="EMBL" id="VSRR010074137">
    <property type="protein sequence ID" value="MPC87322.1"/>
    <property type="molecule type" value="Genomic_DNA"/>
</dbReference>
<accession>A0A5B7ITV0</accession>
<feature type="region of interest" description="Disordered" evidence="1">
    <location>
        <begin position="46"/>
        <end position="74"/>
    </location>
</feature>
<dbReference type="AlphaFoldDB" id="A0A5B7ITV0"/>
<evidence type="ECO:0000313" key="2">
    <source>
        <dbReference type="EMBL" id="MPC87322.1"/>
    </source>
</evidence>
<protein>
    <submittedName>
        <fullName evidence="2">Uncharacterized protein</fullName>
    </submittedName>
</protein>
<feature type="compositionally biased region" description="Basic and acidic residues" evidence="1">
    <location>
        <begin position="47"/>
        <end position="56"/>
    </location>
</feature>
<organism evidence="2 3">
    <name type="scientific">Portunus trituberculatus</name>
    <name type="common">Swimming crab</name>
    <name type="synonym">Neptunus trituberculatus</name>
    <dbReference type="NCBI Taxonomy" id="210409"/>
    <lineage>
        <taxon>Eukaryota</taxon>
        <taxon>Metazoa</taxon>
        <taxon>Ecdysozoa</taxon>
        <taxon>Arthropoda</taxon>
        <taxon>Crustacea</taxon>
        <taxon>Multicrustacea</taxon>
        <taxon>Malacostraca</taxon>
        <taxon>Eumalacostraca</taxon>
        <taxon>Eucarida</taxon>
        <taxon>Decapoda</taxon>
        <taxon>Pleocyemata</taxon>
        <taxon>Brachyura</taxon>
        <taxon>Eubrachyura</taxon>
        <taxon>Portunoidea</taxon>
        <taxon>Portunidae</taxon>
        <taxon>Portuninae</taxon>
        <taxon>Portunus</taxon>
    </lineage>
</organism>
<evidence type="ECO:0000256" key="1">
    <source>
        <dbReference type="SAM" id="MobiDB-lite"/>
    </source>
</evidence>
<dbReference type="Proteomes" id="UP000324222">
    <property type="component" value="Unassembled WGS sequence"/>
</dbReference>
<sequence>MGRVSPLSLAGVTDTEEMLMSDEMVIIVEMPSERFNTKLGRRVRSPSIEEGKRKGGENGSHTFLVSEESYVNIS</sequence>
<evidence type="ECO:0000313" key="3">
    <source>
        <dbReference type="Proteomes" id="UP000324222"/>
    </source>
</evidence>
<feature type="compositionally biased region" description="Polar residues" evidence="1">
    <location>
        <begin position="59"/>
        <end position="74"/>
    </location>
</feature>
<proteinExistence type="predicted"/>
<name>A0A5B7ITV0_PORTR</name>